<dbReference type="Gene3D" id="3.30.40.10">
    <property type="entry name" value="Zinc/RING finger domain, C3HC4 (zinc finger)"/>
    <property type="match status" value="1"/>
</dbReference>
<feature type="region of interest" description="Disordered" evidence="5">
    <location>
        <begin position="381"/>
        <end position="455"/>
    </location>
</feature>
<accession>A0A9P6QQL8</accession>
<dbReference type="Proteomes" id="UP000823405">
    <property type="component" value="Unassembled WGS sequence"/>
</dbReference>
<keyword evidence="4" id="KW-0862">Zinc</keyword>
<comment type="caution">
    <text evidence="7">The sequence shown here is derived from an EMBL/GenBank/DDBJ whole genome shotgun (WGS) entry which is preliminary data.</text>
</comment>
<evidence type="ECO:0000256" key="3">
    <source>
        <dbReference type="ARBA" id="ARBA00022771"/>
    </source>
</evidence>
<feature type="region of interest" description="Disordered" evidence="5">
    <location>
        <begin position="106"/>
        <end position="139"/>
    </location>
</feature>
<feature type="region of interest" description="Disordered" evidence="5">
    <location>
        <begin position="641"/>
        <end position="727"/>
    </location>
</feature>
<sequence>MTEQTSKGAKRSKPRLHSSRSTQGSDSSHSRRPSSDTEYKSAGAQGSLLSVTSADSEQGPEGTFLDQAQHYPSLVGGFPPESDGGQILSAIMETTHQAERLKGGLSHPHIQTTGYLSSSPSATKLKAKKSVSTGRKSQNTSAEIYPFEMDETIQKSAIMVKRLRSKSESRKSENEYGDEIDPSDERHGQTPPYKRQLQSHQSEKIGDFTRNQITIPPDTHVLCDTCDRGFHQQCYRPHIDNKYIEIAELEWVCYACSLPLSTTSSQGISAMAEDMTLSGEEVSQEVKESYLKSLSKANLVKLITRIESSSPSIKLYPSHLSSPSATPVDQERLMSSTIAETILPFDSQPDQDNLRSSPTHPPTQGLQADYFDPYVAHFAPAAGSSSGKAQPSNNTDNHVQATTMTSSSRPPIASDGTEFSTNSSTPYPPSQPATPNTASHTGRQTPISGLTGSYHSVKAQDLPPYEEMIFMAIADLKQDAGSAPKAILDWVQEHYPVPETFRASCGQAISKAAKKGRLLKEGALYKLKPGYNYPRRISRQSGTTRARSQSYNSALPPGIPVLDPSNRGNAIAGSFDQINSIIDANLYGMIPGSAFPVQNQGLGPQVFASMGSNVMPGVQQQSVAPFKFDAQSFGHPLALQSAGLTGNNSPSDPKSRNMAGLIGLGVTNPPSGNTSDSELGMDSDLLGPRSSSISSNSSGQQSLAGSLHGSGTFTPRALQTQRSQPSQLAFPYDRTWAMNA</sequence>
<dbReference type="GO" id="GO:0008270">
    <property type="term" value="F:zinc ion binding"/>
    <property type="evidence" value="ECO:0007669"/>
    <property type="project" value="UniProtKB-KW"/>
</dbReference>
<evidence type="ECO:0000313" key="8">
    <source>
        <dbReference type="Proteomes" id="UP000823405"/>
    </source>
</evidence>
<feature type="compositionally biased region" description="Basic and acidic residues" evidence="5">
    <location>
        <begin position="165"/>
        <end position="174"/>
    </location>
</feature>
<dbReference type="GO" id="GO:0006334">
    <property type="term" value="P:nucleosome assembly"/>
    <property type="evidence" value="ECO:0007669"/>
    <property type="project" value="InterPro"/>
</dbReference>
<feature type="compositionally biased region" description="Polar residues" evidence="5">
    <location>
        <begin position="668"/>
        <end position="677"/>
    </location>
</feature>
<dbReference type="InterPro" id="IPR011011">
    <property type="entry name" value="Znf_FYVE_PHD"/>
</dbReference>
<feature type="compositionally biased region" description="Polar residues" evidence="5">
    <location>
        <begin position="717"/>
        <end position="727"/>
    </location>
</feature>
<dbReference type="OrthoDB" id="5863171at2759"/>
<name>A0A9P6QQL8_9FUNG</name>
<dbReference type="EMBL" id="JAAAIN010003099">
    <property type="protein sequence ID" value="KAG0287782.1"/>
    <property type="molecule type" value="Genomic_DNA"/>
</dbReference>
<feature type="region of interest" description="Disordered" evidence="5">
    <location>
        <begin position="1"/>
        <end position="85"/>
    </location>
</feature>
<feature type="non-terminal residue" evidence="7">
    <location>
        <position position="740"/>
    </location>
</feature>
<dbReference type="Gene3D" id="1.10.10.10">
    <property type="entry name" value="Winged helix-like DNA-binding domain superfamily/Winged helix DNA-binding domain"/>
    <property type="match status" value="1"/>
</dbReference>
<feature type="domain" description="H15" evidence="6">
    <location>
        <begin position="461"/>
        <end position="529"/>
    </location>
</feature>
<evidence type="ECO:0000256" key="4">
    <source>
        <dbReference type="ARBA" id="ARBA00022833"/>
    </source>
</evidence>
<evidence type="ECO:0000256" key="2">
    <source>
        <dbReference type="ARBA" id="ARBA00022723"/>
    </source>
</evidence>
<feature type="region of interest" description="Disordered" evidence="5">
    <location>
        <begin position="536"/>
        <end position="559"/>
    </location>
</feature>
<dbReference type="SUPFAM" id="SSF57903">
    <property type="entry name" value="FYVE/PHD zinc finger"/>
    <property type="match status" value="1"/>
</dbReference>
<feature type="compositionally biased region" description="Basic residues" evidence="5">
    <location>
        <begin position="8"/>
        <end position="18"/>
    </location>
</feature>
<dbReference type="InterPro" id="IPR036390">
    <property type="entry name" value="WH_DNA-bd_sf"/>
</dbReference>
<feature type="compositionally biased region" description="Polar residues" evidence="5">
    <location>
        <begin position="642"/>
        <end position="652"/>
    </location>
</feature>
<evidence type="ECO:0000313" key="7">
    <source>
        <dbReference type="EMBL" id="KAG0287782.1"/>
    </source>
</evidence>
<proteinExistence type="predicted"/>
<reference evidence="7" key="1">
    <citation type="journal article" date="2020" name="Fungal Divers.">
        <title>Resolving the Mortierellaceae phylogeny through synthesis of multi-gene phylogenetics and phylogenomics.</title>
        <authorList>
            <person name="Vandepol N."/>
            <person name="Liber J."/>
            <person name="Desiro A."/>
            <person name="Na H."/>
            <person name="Kennedy M."/>
            <person name="Barry K."/>
            <person name="Grigoriev I.V."/>
            <person name="Miller A.N."/>
            <person name="O'Donnell K."/>
            <person name="Stajich J.E."/>
            <person name="Bonito G."/>
        </authorList>
    </citation>
    <scope>NUCLEOTIDE SEQUENCE</scope>
    <source>
        <strain evidence="7">NVP60</strain>
    </source>
</reference>
<dbReference type="InterPro" id="IPR005818">
    <property type="entry name" value="Histone_H1/H5_H15"/>
</dbReference>
<gene>
    <name evidence="7" type="ORF">BGZ97_006993</name>
</gene>
<protein>
    <recommendedName>
        <fullName evidence="1">Histone H1</fullName>
    </recommendedName>
</protein>
<evidence type="ECO:0000259" key="6">
    <source>
        <dbReference type="PROSITE" id="PS51504"/>
    </source>
</evidence>
<feature type="compositionally biased region" description="Polar residues" evidence="5">
    <location>
        <begin position="47"/>
        <end position="56"/>
    </location>
</feature>
<dbReference type="InterPro" id="IPR019787">
    <property type="entry name" value="Znf_PHD-finger"/>
</dbReference>
<dbReference type="GO" id="GO:0003677">
    <property type="term" value="F:DNA binding"/>
    <property type="evidence" value="ECO:0007669"/>
    <property type="project" value="InterPro"/>
</dbReference>
<feature type="compositionally biased region" description="Polar residues" evidence="5">
    <location>
        <begin position="539"/>
        <end position="553"/>
    </location>
</feature>
<evidence type="ECO:0000256" key="5">
    <source>
        <dbReference type="SAM" id="MobiDB-lite"/>
    </source>
</evidence>
<dbReference type="InterPro" id="IPR013083">
    <property type="entry name" value="Znf_RING/FYVE/PHD"/>
</dbReference>
<keyword evidence="2" id="KW-0479">Metal-binding</keyword>
<evidence type="ECO:0000256" key="1">
    <source>
        <dbReference type="ARBA" id="ARBA00020833"/>
    </source>
</evidence>
<dbReference type="PROSITE" id="PS51504">
    <property type="entry name" value="H15"/>
    <property type="match status" value="1"/>
</dbReference>
<feature type="compositionally biased region" description="Low complexity" evidence="5">
    <location>
        <begin position="683"/>
        <end position="711"/>
    </location>
</feature>
<dbReference type="Pfam" id="PF00538">
    <property type="entry name" value="Linker_histone"/>
    <property type="match status" value="1"/>
</dbReference>
<dbReference type="AlphaFoldDB" id="A0A9P6QQL8"/>
<dbReference type="Pfam" id="PF00628">
    <property type="entry name" value="PHD"/>
    <property type="match status" value="1"/>
</dbReference>
<feature type="compositionally biased region" description="Polar residues" evidence="5">
    <location>
        <begin position="383"/>
        <end position="409"/>
    </location>
</feature>
<feature type="compositionally biased region" description="Polar residues" evidence="5">
    <location>
        <begin position="109"/>
        <end position="122"/>
    </location>
</feature>
<dbReference type="InterPro" id="IPR036388">
    <property type="entry name" value="WH-like_DNA-bd_sf"/>
</dbReference>
<organism evidence="7 8">
    <name type="scientific">Linnemannia gamsii</name>
    <dbReference type="NCBI Taxonomy" id="64522"/>
    <lineage>
        <taxon>Eukaryota</taxon>
        <taxon>Fungi</taxon>
        <taxon>Fungi incertae sedis</taxon>
        <taxon>Mucoromycota</taxon>
        <taxon>Mortierellomycotina</taxon>
        <taxon>Mortierellomycetes</taxon>
        <taxon>Mortierellales</taxon>
        <taxon>Mortierellaceae</taxon>
        <taxon>Linnemannia</taxon>
    </lineage>
</organism>
<keyword evidence="8" id="KW-1185">Reference proteome</keyword>
<dbReference type="SUPFAM" id="SSF46785">
    <property type="entry name" value="Winged helix' DNA-binding domain"/>
    <property type="match status" value="1"/>
</dbReference>
<dbReference type="GO" id="GO:0000786">
    <property type="term" value="C:nucleosome"/>
    <property type="evidence" value="ECO:0007669"/>
    <property type="project" value="InterPro"/>
</dbReference>
<feature type="region of interest" description="Disordered" evidence="5">
    <location>
        <begin position="162"/>
        <end position="203"/>
    </location>
</feature>
<feature type="compositionally biased region" description="Polar residues" evidence="5">
    <location>
        <begin position="433"/>
        <end position="454"/>
    </location>
</feature>
<feature type="region of interest" description="Disordered" evidence="5">
    <location>
        <begin position="345"/>
        <end position="367"/>
    </location>
</feature>
<feature type="compositionally biased region" description="Polar residues" evidence="5">
    <location>
        <begin position="348"/>
        <end position="366"/>
    </location>
</feature>
<feature type="compositionally biased region" description="Polar residues" evidence="5">
    <location>
        <begin position="130"/>
        <end position="139"/>
    </location>
</feature>
<keyword evidence="3" id="KW-0863">Zinc-finger</keyword>
<dbReference type="SMART" id="SM00526">
    <property type="entry name" value="H15"/>
    <property type="match status" value="1"/>
</dbReference>